<dbReference type="Proteomes" id="UP000253934">
    <property type="component" value="Unassembled WGS sequence"/>
</dbReference>
<dbReference type="InterPro" id="IPR011990">
    <property type="entry name" value="TPR-like_helical_dom_sf"/>
</dbReference>
<dbReference type="Gene3D" id="1.25.40.10">
    <property type="entry name" value="Tetratricopeptide repeat domain"/>
    <property type="match status" value="1"/>
</dbReference>
<comment type="caution">
    <text evidence="1">The sequence shown here is derived from an EMBL/GenBank/DDBJ whole genome shotgun (WGS) entry which is preliminary data.</text>
</comment>
<name>A0A369KU61_9BACT</name>
<organism evidence="1 2">
    <name type="scientific">Spirobacillus cienkowskii</name>
    <dbReference type="NCBI Taxonomy" id="495820"/>
    <lineage>
        <taxon>Bacteria</taxon>
        <taxon>Pseudomonadati</taxon>
        <taxon>Bdellovibrionota</taxon>
        <taxon>Oligoflexia</taxon>
        <taxon>Silvanigrellales</taxon>
        <taxon>Spirobacillus</taxon>
    </lineage>
</organism>
<evidence type="ECO:0000313" key="1">
    <source>
        <dbReference type="EMBL" id="RDB37142.1"/>
    </source>
</evidence>
<proteinExistence type="predicted"/>
<evidence type="ECO:0008006" key="3">
    <source>
        <dbReference type="Google" id="ProtNLM"/>
    </source>
</evidence>
<dbReference type="SUPFAM" id="SSF48452">
    <property type="entry name" value="TPR-like"/>
    <property type="match status" value="1"/>
</dbReference>
<evidence type="ECO:0000313" key="2">
    <source>
        <dbReference type="Proteomes" id="UP000253934"/>
    </source>
</evidence>
<sequence>MFLLWIVLLIINVIFHYNSYSQIVKNTELTSDIFELDQDIRFNQWKKLREIDWKIENIKTQIRGLTLLSNIPDPESKEYEKQKFPLGLKGDPIRAEINLLKAQDHLYLGNPNTAINIIEEEIKKINPRSHKNTVWANKILFEANRQLKIHEKTTDICLKMLIISNNDKELFTEKWRLSCSLEFFYETQKRKMSNQINNFKNNINIWSQSPLIKRDSKYYALSSALISLSLIEAYSDPMFSINYLENSINITKYNNEFLGKSYLILALMYFKINQKDNYISILRILSNDYQKTNKNLKKVEKNDYNYFQANLCLARLYAIDENYEASKFYYQKILSINSEDIKIKFKNKKYVFNIEYAHVLYQLNKYDESALQYKYAINTLESNLIKNKDIHKNKTNISKFIMANIISKQSEINYENEGYLIDLISQTEADIRFIDSIIKNNNKTDESIIENIFMLASLSEQYGIKSETISRFLDFKKAYFYFDNEIMQLKNELANSLKSIDYTYSGIIESRAISSLTYLEQIIDNFKEILFSMDSLEYQLWNSKSPGLEFAKKNRFELLKRLYSMDDDISNFKIKTEIEKETYRTNIPHVIGKTANSVYNFGAELASLNYLFFLSSYRIPEKKYDEDIYLLEKGYSEKIYNHIYNQLVDLSIRDRYLELSKSLKPASLKIFDRNSEIIKNTINGFYNLHYKNRIKPVSKNDFDFNEAVNESWSELINSYNQTIMAAKKIKNRMNQERKEILESINIITNKINNEQKLIKVVKDSIVKEYNKNINDLINQIRPRLVEFYDYVNITLSVNNKANYDLRIVRDNDIKRSSEEREKWLNSLRQSVKMDLIR</sequence>
<dbReference type="AlphaFoldDB" id="A0A369KU61"/>
<keyword evidence="2" id="KW-1185">Reference proteome</keyword>
<dbReference type="EMBL" id="QOVW01000007">
    <property type="protein sequence ID" value="RDB37142.1"/>
    <property type="molecule type" value="Genomic_DNA"/>
</dbReference>
<protein>
    <recommendedName>
        <fullName evidence="3">Tetratricopeptide repeat protein</fullName>
    </recommendedName>
</protein>
<gene>
    <name evidence="1" type="ORF">DCC88_01505</name>
</gene>
<accession>A0A369KU61</accession>
<reference evidence="1" key="1">
    <citation type="submission" date="2018-04" db="EMBL/GenBank/DDBJ databases">
        <title>Draft genome sequence of the Candidatus Spirobacillus cienkowskii, a pathogen of freshwater Daphnia species, reconstructed from hemolymph metagenomic reads.</title>
        <authorList>
            <person name="Bresciani L."/>
            <person name="Lemos L.N."/>
            <person name="Wale N."/>
            <person name="Lin J.Y."/>
            <person name="Fernandes G.R."/>
            <person name="Duffy M.A."/>
            <person name="Rodrigues J.M."/>
        </authorList>
    </citation>
    <scope>NUCLEOTIDE SEQUENCE [LARGE SCALE GENOMIC DNA]</scope>
    <source>
        <strain evidence="1">Binning01</strain>
    </source>
</reference>